<proteinExistence type="predicted"/>
<dbReference type="AlphaFoldDB" id="A0A6J6VZ14"/>
<dbReference type="EMBL" id="CAEZZV010000068">
    <property type="protein sequence ID" value="CAB4777861.1"/>
    <property type="molecule type" value="Genomic_DNA"/>
</dbReference>
<dbReference type="PROSITE" id="PS51257">
    <property type="entry name" value="PROKAR_LIPOPROTEIN"/>
    <property type="match status" value="1"/>
</dbReference>
<name>A0A6J6VZ14_9ZZZZ</name>
<gene>
    <name evidence="1" type="ORF">UFOPK2921_00659</name>
</gene>
<reference evidence="1" key="1">
    <citation type="submission" date="2020-05" db="EMBL/GenBank/DDBJ databases">
        <authorList>
            <person name="Chiriac C."/>
            <person name="Salcher M."/>
            <person name="Ghai R."/>
            <person name="Kavagutti S V."/>
        </authorList>
    </citation>
    <scope>NUCLEOTIDE SEQUENCE</scope>
</reference>
<dbReference type="SUPFAM" id="SSF53807">
    <property type="entry name" value="Helical backbone' metal receptor"/>
    <property type="match status" value="1"/>
</dbReference>
<accession>A0A6J6VZ14</accession>
<dbReference type="Gene3D" id="3.40.50.1980">
    <property type="entry name" value="Nitrogenase molybdenum iron protein domain"/>
    <property type="match status" value="1"/>
</dbReference>
<evidence type="ECO:0000313" key="1">
    <source>
        <dbReference type="EMBL" id="CAB4777861.1"/>
    </source>
</evidence>
<protein>
    <submittedName>
        <fullName evidence="1">Unannotated protein</fullName>
    </submittedName>
</protein>
<organism evidence="1">
    <name type="scientific">freshwater metagenome</name>
    <dbReference type="NCBI Taxonomy" id="449393"/>
    <lineage>
        <taxon>unclassified sequences</taxon>
        <taxon>metagenomes</taxon>
        <taxon>ecological metagenomes</taxon>
    </lineage>
</organism>
<sequence>MRKSTKRFAGAAIAAALLFAGCGGSDSASDTTAAPDTTAPAVVEGPKVVASTSWVAAIAKLAGATDITVIAPSNLQHPPDYDPKASDLAAVAEADFILLAGFEGFAARLKEAAGSTAKVETVATEYYPEALAKEVARLAEVMGLDVAEAELNATLFSDHFMEESMRVKEALSGKTPVVLAHMYVGAWAMLGGLEPKATFGPAPLTPSDIVTLSKNKPTVILENKHMPVGSGLIEATKATAIEMVNFPGNDLDLDAVVSANADALIAAIK</sequence>